<name>A0A9W3JGZ2_BACTU</name>
<geneLocation type="plasmid" evidence="1 2">
    <name>p04</name>
</geneLocation>
<dbReference type="AlphaFoldDB" id="A0A9W3JGZ2"/>
<sequence length="68" mass="7800">MDIYTLYHYVCKPIKIEHTVGGSYPNPLIVYITKVNNDKSIEVICTNSLGLMVSEKFTELQITKYICL</sequence>
<reference evidence="1 2" key="1">
    <citation type="submission" date="2012-08" db="EMBL/GenBank/DDBJ databases">
        <authorList>
            <person name="Doggett N."/>
            <person name="Teshima H."/>
            <person name="Bruce D."/>
            <person name="Detter J.C."/>
            <person name="Johnson S.L."/>
            <person name="Han C."/>
        </authorList>
    </citation>
    <scope>NUCLEOTIDE SEQUENCE [LARGE SCALE GENOMIC DNA]</scope>
    <source>
        <strain evidence="1 2">HD-771</strain>
        <plasmid evidence="1 2">p04</plasmid>
    </source>
</reference>
<dbReference type="KEGG" id="bti:BTG_33028"/>
<evidence type="ECO:0000313" key="1">
    <source>
        <dbReference type="EMBL" id="AFQ19937.1"/>
    </source>
</evidence>
<protein>
    <submittedName>
        <fullName evidence="1">Uncharacterized protein</fullName>
    </submittedName>
</protein>
<keyword evidence="1" id="KW-0614">Plasmid</keyword>
<proteinExistence type="predicted"/>
<dbReference type="Proteomes" id="UP000005259">
    <property type="component" value="Plasmid p04"/>
</dbReference>
<evidence type="ECO:0000313" key="2">
    <source>
        <dbReference type="Proteomes" id="UP000005259"/>
    </source>
</evidence>
<dbReference type="RefSeq" id="WP_000356260.1">
    <property type="nucleotide sequence ID" value="NC_018488.1"/>
</dbReference>
<gene>
    <name evidence="1" type="ORF">BTG_33028</name>
</gene>
<dbReference type="EMBL" id="CP003756">
    <property type="protein sequence ID" value="AFQ19937.1"/>
    <property type="molecule type" value="Genomic_DNA"/>
</dbReference>
<organism evidence="1 2">
    <name type="scientific">Bacillus thuringiensis HD-771</name>
    <dbReference type="NCBI Taxonomy" id="1218175"/>
    <lineage>
        <taxon>Bacteria</taxon>
        <taxon>Bacillati</taxon>
        <taxon>Bacillota</taxon>
        <taxon>Bacilli</taxon>
        <taxon>Bacillales</taxon>
        <taxon>Bacillaceae</taxon>
        <taxon>Bacillus</taxon>
        <taxon>Bacillus cereus group</taxon>
    </lineage>
</organism>
<accession>A0A9W3JGZ2</accession>